<dbReference type="SMART" id="SM00388">
    <property type="entry name" value="HisKA"/>
    <property type="match status" value="1"/>
</dbReference>
<dbReference type="InterPro" id="IPR004358">
    <property type="entry name" value="Sig_transdc_His_kin-like_C"/>
</dbReference>
<dbReference type="Proteomes" id="UP000250123">
    <property type="component" value="Chromosome SHEWBE"/>
</dbReference>
<protein>
    <recommendedName>
        <fullName evidence="4">Phosphate regulon sensor protein PhoR</fullName>
        <ecNumber evidence="3">2.7.13.3</ecNumber>
    </recommendedName>
</protein>
<keyword evidence="6" id="KW-1003">Cell membrane</keyword>
<evidence type="ECO:0000256" key="7">
    <source>
        <dbReference type="ARBA" id="ARBA00022553"/>
    </source>
</evidence>
<dbReference type="FunFam" id="3.30.565.10:FF:000032">
    <property type="entry name" value="Phosphate regulon sensor histidine kinase PhoR"/>
    <property type="match status" value="1"/>
</dbReference>
<dbReference type="Pfam" id="PF11808">
    <property type="entry name" value="PhoR"/>
    <property type="match status" value="1"/>
</dbReference>
<proteinExistence type="predicted"/>
<evidence type="ECO:0000256" key="8">
    <source>
        <dbReference type="ARBA" id="ARBA00022592"/>
    </source>
</evidence>
<evidence type="ECO:0000256" key="6">
    <source>
        <dbReference type="ARBA" id="ARBA00022475"/>
    </source>
</evidence>
<dbReference type="Gene3D" id="1.10.287.130">
    <property type="match status" value="1"/>
</dbReference>
<evidence type="ECO:0000256" key="9">
    <source>
        <dbReference type="ARBA" id="ARBA00022679"/>
    </source>
</evidence>
<gene>
    <name evidence="20" type="primary">phoR</name>
    <name evidence="20" type="ORF">SHEWBE_1860</name>
</gene>
<evidence type="ECO:0000256" key="18">
    <source>
        <dbReference type="SAM" id="Phobius"/>
    </source>
</evidence>
<dbReference type="CDD" id="cd00130">
    <property type="entry name" value="PAS"/>
    <property type="match status" value="1"/>
</dbReference>
<evidence type="ECO:0000313" key="21">
    <source>
        <dbReference type="Proteomes" id="UP000250123"/>
    </source>
</evidence>
<dbReference type="FunFam" id="1.10.287.130:FF:000001">
    <property type="entry name" value="Two-component sensor histidine kinase"/>
    <property type="match status" value="1"/>
</dbReference>
<evidence type="ECO:0000256" key="14">
    <source>
        <dbReference type="ARBA" id="ARBA00022989"/>
    </source>
</evidence>
<keyword evidence="12" id="KW-0418">Kinase</keyword>
<dbReference type="InterPro" id="IPR003661">
    <property type="entry name" value="HisK_dim/P_dom"/>
</dbReference>
<keyword evidence="8" id="KW-0592">Phosphate transport</keyword>
<keyword evidence="13" id="KW-0067">ATP-binding</keyword>
<evidence type="ECO:0000256" key="15">
    <source>
        <dbReference type="ARBA" id="ARBA00023012"/>
    </source>
</evidence>
<dbReference type="NCBIfam" id="TIGR02966">
    <property type="entry name" value="phoR_proteo"/>
    <property type="match status" value="1"/>
</dbReference>
<keyword evidence="16 18" id="KW-0472">Membrane</keyword>
<evidence type="ECO:0000256" key="1">
    <source>
        <dbReference type="ARBA" id="ARBA00000085"/>
    </source>
</evidence>
<dbReference type="SMART" id="SM00387">
    <property type="entry name" value="HATPase_c"/>
    <property type="match status" value="1"/>
</dbReference>
<dbReference type="SUPFAM" id="SSF47384">
    <property type="entry name" value="Homodimeric domain of signal transducing histidine kinase"/>
    <property type="match status" value="1"/>
</dbReference>
<feature type="domain" description="Histidine kinase" evidence="19">
    <location>
        <begin position="227"/>
        <end position="442"/>
    </location>
</feature>
<dbReference type="EMBL" id="LS483452">
    <property type="protein sequence ID" value="SQH75826.1"/>
    <property type="molecule type" value="Genomic_DNA"/>
</dbReference>
<dbReference type="NCBIfam" id="NF008235">
    <property type="entry name" value="PRK11006.1"/>
    <property type="match status" value="1"/>
</dbReference>
<dbReference type="InterPro" id="IPR000014">
    <property type="entry name" value="PAS"/>
</dbReference>
<dbReference type="InterPro" id="IPR050351">
    <property type="entry name" value="BphY/WalK/GraS-like"/>
</dbReference>
<evidence type="ECO:0000259" key="19">
    <source>
        <dbReference type="PROSITE" id="PS50109"/>
    </source>
</evidence>
<dbReference type="InterPro" id="IPR035965">
    <property type="entry name" value="PAS-like_dom_sf"/>
</dbReference>
<dbReference type="Pfam" id="PF00512">
    <property type="entry name" value="HisKA"/>
    <property type="match status" value="1"/>
</dbReference>
<accession>A0A330LZU4</accession>
<keyword evidence="7" id="KW-0597">Phosphoprotein</keyword>
<dbReference type="PROSITE" id="PS50109">
    <property type="entry name" value="HIS_KIN"/>
    <property type="match status" value="1"/>
</dbReference>
<dbReference type="InterPro" id="IPR021766">
    <property type="entry name" value="PhoR_N"/>
</dbReference>
<name>A0A330LZU4_9GAMM</name>
<comment type="function">
    <text evidence="17">Member of the two-component regulatory system PhoR/PhoB involved in the phosphate regulon genes expression. PhoR may function as a membrane-associated protein kinase that phosphorylates PhoB in response to environmental signals.</text>
</comment>
<dbReference type="SMART" id="SM00091">
    <property type="entry name" value="PAS"/>
    <property type="match status" value="1"/>
</dbReference>
<dbReference type="InterPro" id="IPR014310">
    <property type="entry name" value="Sig_transdc_His_kinase_PhoR"/>
</dbReference>
<dbReference type="KEGG" id="sbk:SHEWBE_1860"/>
<dbReference type="GO" id="GO:0000155">
    <property type="term" value="F:phosphorelay sensor kinase activity"/>
    <property type="evidence" value="ECO:0007669"/>
    <property type="project" value="InterPro"/>
</dbReference>
<evidence type="ECO:0000256" key="4">
    <source>
        <dbReference type="ARBA" id="ARBA00019665"/>
    </source>
</evidence>
<organism evidence="20 21">
    <name type="scientific">Shewanella benthica</name>
    <dbReference type="NCBI Taxonomy" id="43661"/>
    <lineage>
        <taxon>Bacteria</taxon>
        <taxon>Pseudomonadati</taxon>
        <taxon>Pseudomonadota</taxon>
        <taxon>Gammaproteobacteria</taxon>
        <taxon>Alteromonadales</taxon>
        <taxon>Shewanellaceae</taxon>
        <taxon>Shewanella</taxon>
    </lineage>
</organism>
<evidence type="ECO:0000256" key="12">
    <source>
        <dbReference type="ARBA" id="ARBA00022777"/>
    </source>
</evidence>
<dbReference type="Pfam" id="PF02518">
    <property type="entry name" value="HATPase_c"/>
    <property type="match status" value="1"/>
</dbReference>
<keyword evidence="10 18" id="KW-0812">Transmembrane</keyword>
<feature type="transmembrane region" description="Helical" evidence="18">
    <location>
        <begin position="29"/>
        <end position="60"/>
    </location>
</feature>
<comment type="catalytic activity">
    <reaction evidence="1">
        <text>ATP + protein L-histidine = ADP + protein N-phospho-L-histidine.</text>
        <dbReference type="EC" id="2.7.13.3"/>
    </reaction>
</comment>
<evidence type="ECO:0000256" key="13">
    <source>
        <dbReference type="ARBA" id="ARBA00022840"/>
    </source>
</evidence>
<dbReference type="InterPro" id="IPR003594">
    <property type="entry name" value="HATPase_dom"/>
</dbReference>
<dbReference type="PANTHER" id="PTHR45453">
    <property type="entry name" value="PHOSPHATE REGULON SENSOR PROTEIN PHOR"/>
    <property type="match status" value="1"/>
</dbReference>
<dbReference type="GO" id="GO:0016036">
    <property type="term" value="P:cellular response to phosphate starvation"/>
    <property type="evidence" value="ECO:0007669"/>
    <property type="project" value="TreeGrafter"/>
</dbReference>
<evidence type="ECO:0000256" key="16">
    <source>
        <dbReference type="ARBA" id="ARBA00023136"/>
    </source>
</evidence>
<evidence type="ECO:0000256" key="3">
    <source>
        <dbReference type="ARBA" id="ARBA00012438"/>
    </source>
</evidence>
<evidence type="ECO:0000256" key="2">
    <source>
        <dbReference type="ARBA" id="ARBA00004236"/>
    </source>
</evidence>
<dbReference type="SUPFAM" id="SSF55785">
    <property type="entry name" value="PYP-like sensor domain (PAS domain)"/>
    <property type="match status" value="1"/>
</dbReference>
<dbReference type="InterPro" id="IPR036890">
    <property type="entry name" value="HATPase_C_sf"/>
</dbReference>
<reference evidence="21" key="1">
    <citation type="submission" date="2018-06" db="EMBL/GenBank/DDBJ databases">
        <authorList>
            <person name="Cea G.-C."/>
            <person name="William W."/>
        </authorList>
    </citation>
    <scope>NUCLEOTIDE SEQUENCE [LARGE SCALE GENOMIC DNA]</scope>
    <source>
        <strain evidence="21">DB21MT-2</strain>
    </source>
</reference>
<dbReference type="InterPro" id="IPR036097">
    <property type="entry name" value="HisK_dim/P_sf"/>
</dbReference>
<dbReference type="PANTHER" id="PTHR45453:SF1">
    <property type="entry name" value="PHOSPHATE REGULON SENSOR PROTEIN PHOR"/>
    <property type="match status" value="1"/>
</dbReference>
<dbReference type="AlphaFoldDB" id="A0A330LZU4"/>
<evidence type="ECO:0000256" key="10">
    <source>
        <dbReference type="ARBA" id="ARBA00022692"/>
    </source>
</evidence>
<dbReference type="GO" id="GO:0005886">
    <property type="term" value="C:plasma membrane"/>
    <property type="evidence" value="ECO:0007669"/>
    <property type="project" value="UniProtKB-SubCell"/>
</dbReference>
<comment type="subcellular location">
    <subcellularLocation>
        <location evidence="2">Cell membrane</location>
    </subcellularLocation>
</comment>
<dbReference type="InterPro" id="IPR005467">
    <property type="entry name" value="His_kinase_dom"/>
</dbReference>
<evidence type="ECO:0000256" key="17">
    <source>
        <dbReference type="ARBA" id="ARBA00025207"/>
    </source>
</evidence>
<dbReference type="GO" id="GO:0005524">
    <property type="term" value="F:ATP binding"/>
    <property type="evidence" value="ECO:0007669"/>
    <property type="project" value="UniProtKB-KW"/>
</dbReference>
<dbReference type="Gene3D" id="3.30.450.20">
    <property type="entry name" value="PAS domain"/>
    <property type="match status" value="1"/>
</dbReference>
<keyword evidence="5" id="KW-0813">Transport</keyword>
<keyword evidence="15" id="KW-0902">Two-component regulatory system</keyword>
<dbReference type="PRINTS" id="PR00344">
    <property type="entry name" value="BCTRLSENSOR"/>
</dbReference>
<evidence type="ECO:0000256" key="11">
    <source>
        <dbReference type="ARBA" id="ARBA00022741"/>
    </source>
</evidence>
<evidence type="ECO:0000313" key="20">
    <source>
        <dbReference type="EMBL" id="SQH75826.1"/>
    </source>
</evidence>
<keyword evidence="11" id="KW-0547">Nucleotide-binding</keyword>
<dbReference type="GO" id="GO:0004721">
    <property type="term" value="F:phosphoprotein phosphatase activity"/>
    <property type="evidence" value="ECO:0007669"/>
    <property type="project" value="InterPro"/>
</dbReference>
<dbReference type="EC" id="2.7.13.3" evidence="3"/>
<dbReference type="GO" id="GO:0006817">
    <property type="term" value="P:phosphate ion transport"/>
    <property type="evidence" value="ECO:0007669"/>
    <property type="project" value="UniProtKB-KW"/>
</dbReference>
<dbReference type="SUPFAM" id="SSF55874">
    <property type="entry name" value="ATPase domain of HSP90 chaperone/DNA topoisomerase II/histidine kinase"/>
    <property type="match status" value="1"/>
</dbReference>
<dbReference type="Gene3D" id="3.30.565.10">
    <property type="entry name" value="Histidine kinase-like ATPase, C-terminal domain"/>
    <property type="match status" value="1"/>
</dbReference>
<keyword evidence="9 20" id="KW-0808">Transferase</keyword>
<dbReference type="CDD" id="cd00082">
    <property type="entry name" value="HisKA"/>
    <property type="match status" value="1"/>
</dbReference>
<sequence length="450" mass="51164">MCPSLTYTYGFNAIFMFDSYSGYRLLSRLVTYLVLCFILGLLLGEVVWVLLLGSLALLFWHYRQLSRLNFWLWRDRRLTPPNGRGSWEGVFNGIYRLQGKNRKRVSQLTFLLGRFRQGAEALPDAAVVLDSEHNIIWCNKLAQLLLGFVWPLDSGQRIDNLIRHPDFSNYLQKAAYQEPFELASPICEGRILEIRIMGYGSGQFLLIARDITRVRQLEGMRKDFVANVSHELKTPLTVLQGYLEMMQSMAEPGSPNVKAIEQMQQQTNRMRSMVEQLLVLSRIEDSVELNLSNIINMDHMFEVLKEEANALSQGEYHLSFSCEPDYHLYGNEIELRSACSNLISNAIRYTEPGGQIRVCWQRVATGGLFSVTDSGDGIAPQHIGRLTERFYRVDSARTRQRGGTGLGLAITKHALSNHQSELMIDSELGKGSTFSFVIPTNLIEGTHHTN</sequence>
<evidence type="ECO:0000256" key="5">
    <source>
        <dbReference type="ARBA" id="ARBA00022448"/>
    </source>
</evidence>
<keyword evidence="14 18" id="KW-1133">Transmembrane helix</keyword>